<comment type="caution">
    <text evidence="1">The sequence shown here is derived from an EMBL/GenBank/DDBJ whole genome shotgun (WGS) entry which is preliminary data.</text>
</comment>
<reference evidence="1 2" key="1">
    <citation type="submission" date="2013-09" db="EMBL/GenBank/DDBJ databases">
        <title>Biodegradation of hydrocarbons in the deep terrestrial subsurface : characterization of a microbial consortium composed of two Desulfotomaculum species originating from a deep geological formation.</title>
        <authorList>
            <person name="Aullo T."/>
            <person name="Berlendis S."/>
            <person name="Lascourreges J.-F."/>
            <person name="Dessort D."/>
            <person name="Saint-Laurent S."/>
            <person name="Schraauwers B."/>
            <person name="Mas J."/>
            <person name="Magot M."/>
            <person name="Ranchou-Peyruse A."/>
        </authorList>
    </citation>
    <scope>NUCLEOTIDE SEQUENCE [LARGE SCALE GENOMIC DNA]</scope>
    <source>
        <strain evidence="1 2">Bs107</strain>
    </source>
</reference>
<dbReference type="OrthoDB" id="1807379at2"/>
<evidence type="ECO:0000313" key="2">
    <source>
        <dbReference type="Proteomes" id="UP000222564"/>
    </source>
</evidence>
<protein>
    <submittedName>
        <fullName evidence="1">Uncharacterized protein</fullName>
    </submittedName>
</protein>
<proteinExistence type="predicted"/>
<dbReference type="AlphaFoldDB" id="A0A2C6MGF0"/>
<gene>
    <name evidence="1" type="ORF">P378_07060</name>
</gene>
<dbReference type="RefSeq" id="WP_099082642.1">
    <property type="nucleotide sequence ID" value="NZ_AWQQ01000042.1"/>
</dbReference>
<sequence length="207" mass="23332">MFREYRQIVDRINGLDKPLSSLTRSQRNEVLNLSIRQEELEKQIGAEIRKSFKELQECLDVVAEWVRLMQEDAIKALGVEGTPEEVLALEETLAQANSLNYQISALTLANYSTISKSCTNSESEQVSSVPEPAMVFEEAKPRAKVSLPIIHSTIDIVDNSEQKKIVTKVLEEISDSVVAAAPTYLPDVFNQPRITAQKTRSSKRKRR</sequence>
<dbReference type="EMBL" id="AWQQ01000042">
    <property type="protein sequence ID" value="PHJ38775.1"/>
    <property type="molecule type" value="Genomic_DNA"/>
</dbReference>
<dbReference type="Proteomes" id="UP000222564">
    <property type="component" value="Unassembled WGS sequence"/>
</dbReference>
<organism evidence="1 2">
    <name type="scientific">Desulforamulus profundi</name>
    <dbReference type="NCBI Taxonomy" id="1383067"/>
    <lineage>
        <taxon>Bacteria</taxon>
        <taxon>Bacillati</taxon>
        <taxon>Bacillota</taxon>
        <taxon>Clostridia</taxon>
        <taxon>Eubacteriales</taxon>
        <taxon>Peptococcaceae</taxon>
        <taxon>Desulforamulus</taxon>
    </lineage>
</organism>
<keyword evidence="2" id="KW-1185">Reference proteome</keyword>
<name>A0A2C6MGF0_9FIRM</name>
<evidence type="ECO:0000313" key="1">
    <source>
        <dbReference type="EMBL" id="PHJ38775.1"/>
    </source>
</evidence>
<accession>A0A2C6MGF0</accession>